<reference evidence="3 4" key="1">
    <citation type="submission" date="2019-10" db="EMBL/GenBank/DDBJ databases">
        <authorList>
            <person name="Palmer J.M."/>
        </authorList>
    </citation>
    <scope>NUCLEOTIDE SEQUENCE [LARGE SCALE GENOMIC DNA]</scope>
    <source>
        <strain evidence="3 4">TWF694</strain>
    </source>
</reference>
<gene>
    <name evidence="3" type="ORF">TWF694_001224</name>
</gene>
<dbReference type="Proteomes" id="UP001365542">
    <property type="component" value="Unassembled WGS sequence"/>
</dbReference>
<feature type="domain" description="Apple" evidence="2">
    <location>
        <begin position="268"/>
        <end position="311"/>
    </location>
</feature>
<evidence type="ECO:0000313" key="3">
    <source>
        <dbReference type="EMBL" id="KAK6544534.1"/>
    </source>
</evidence>
<dbReference type="InterPro" id="IPR003609">
    <property type="entry name" value="Pan_app"/>
</dbReference>
<keyword evidence="4" id="KW-1185">Reference proteome</keyword>
<protein>
    <recommendedName>
        <fullName evidence="2">Apple domain-containing protein</fullName>
    </recommendedName>
</protein>
<organism evidence="3 4">
    <name type="scientific">Orbilia ellipsospora</name>
    <dbReference type="NCBI Taxonomy" id="2528407"/>
    <lineage>
        <taxon>Eukaryota</taxon>
        <taxon>Fungi</taxon>
        <taxon>Dikarya</taxon>
        <taxon>Ascomycota</taxon>
        <taxon>Pezizomycotina</taxon>
        <taxon>Orbiliomycetes</taxon>
        <taxon>Orbiliales</taxon>
        <taxon>Orbiliaceae</taxon>
        <taxon>Orbilia</taxon>
    </lineage>
</organism>
<comment type="caution">
    <text evidence="3">The sequence shown here is derived from an EMBL/GenBank/DDBJ whole genome shotgun (WGS) entry which is preliminary data.</text>
</comment>
<feature type="chain" id="PRO_5043776807" description="Apple domain-containing protein" evidence="1">
    <location>
        <begin position="17"/>
        <end position="343"/>
    </location>
</feature>
<sequence length="343" mass="36896">MKSIIFLSLFGALVSAVPTYVERSNIPSKAAVATTTAAASCSPTATLIDSLCDYPVPPNTFVNAVATDGPEYCWQACREHPTCNFVIFRQGILTLPGIQGPGTCWLYPSIKYAPKKGKKCTGTAQPFLFVYDKPTCAPPPPPKPTCSPTAALVDSLCDYPVPPNSFVNAVASDGPEYCWQACWEHPVCNFVIYRKGIPTLPGITGPGTCWLYPSIKYAPSKGKKCTGSDLPYLFVYNAPTCAAPKPPCDTTPALVDSVCDYPPPPDAESFAIATDGPELCQEECQKNSACQFTIYRKGTNQEGIAGPGTCWIYHFGERYDATKAGKCNGNPFLFVYEKPVCAA</sequence>
<evidence type="ECO:0000259" key="2">
    <source>
        <dbReference type="Pfam" id="PF14295"/>
    </source>
</evidence>
<dbReference type="EMBL" id="JAVHJO010000001">
    <property type="protein sequence ID" value="KAK6544534.1"/>
    <property type="molecule type" value="Genomic_DNA"/>
</dbReference>
<keyword evidence="1" id="KW-0732">Signal</keyword>
<dbReference type="AlphaFoldDB" id="A0AAV9XRE2"/>
<name>A0AAV9XRE2_9PEZI</name>
<evidence type="ECO:0000256" key="1">
    <source>
        <dbReference type="SAM" id="SignalP"/>
    </source>
</evidence>
<evidence type="ECO:0000313" key="4">
    <source>
        <dbReference type="Proteomes" id="UP001365542"/>
    </source>
</evidence>
<feature type="domain" description="Apple" evidence="2">
    <location>
        <begin position="65"/>
        <end position="106"/>
    </location>
</feature>
<feature type="signal peptide" evidence="1">
    <location>
        <begin position="1"/>
        <end position="16"/>
    </location>
</feature>
<feature type="domain" description="Apple" evidence="2">
    <location>
        <begin position="170"/>
        <end position="211"/>
    </location>
</feature>
<accession>A0AAV9XRE2</accession>
<dbReference type="Pfam" id="PF14295">
    <property type="entry name" value="PAN_4"/>
    <property type="match status" value="3"/>
</dbReference>
<proteinExistence type="predicted"/>